<dbReference type="InterPro" id="IPR029064">
    <property type="entry name" value="Ribosomal_eL30-like_sf"/>
</dbReference>
<proteinExistence type="predicted"/>
<sequence>METNLKNRIDMAANGEHRFNPDEQRKYLNTFRERVILIITYDDCMKKEVLSSFDKILEDIQSKYDDITVKINGTLPDDISMVYVKKAKDHNAAVTIVAEPLESTVFGIIIHTDKAVNIDHCDIYDQYKDILTTRETIKKKKESLWKKIFG</sequence>
<comment type="caution">
    <text evidence="1">The sequence shown here is derived from an EMBL/GenBank/DDBJ whole genome shotgun (WGS) entry which is preliminary data.</text>
</comment>
<protein>
    <recommendedName>
        <fullName evidence="3">DUF1694 domain-containing protein</fullName>
    </recommendedName>
</protein>
<dbReference type="Gene3D" id="3.30.1330.30">
    <property type="match status" value="1"/>
</dbReference>
<evidence type="ECO:0000313" key="1">
    <source>
        <dbReference type="EMBL" id="OFI47107.1"/>
    </source>
</evidence>
<reference evidence="2" key="1">
    <citation type="submission" date="2016-09" db="EMBL/GenBank/DDBJ databases">
        <title>Draft genome sequence of a novel species of the family Streptococcaceae isolated from flowers.</title>
        <authorList>
            <person name="Chuah L.-O."/>
            <person name="Yap K.-P."/>
            <person name="Thong K.L."/>
            <person name="Liong M.T."/>
            <person name="Ahmad R."/>
            <person name="Rusul G."/>
        </authorList>
    </citation>
    <scope>NUCLEOTIDE SEQUENCE [LARGE SCALE GENOMIC DNA]</scope>
    <source>
        <strain evidence="2">HibF3</strain>
    </source>
</reference>
<evidence type="ECO:0000313" key="2">
    <source>
        <dbReference type="Proteomes" id="UP000177273"/>
    </source>
</evidence>
<dbReference type="EMBL" id="MKIQ01000026">
    <property type="protein sequence ID" value="OFI47107.1"/>
    <property type="molecule type" value="Genomic_DNA"/>
</dbReference>
<dbReference type="OrthoDB" id="95278at2"/>
<organism evidence="1 2">
    <name type="scientific">Floricoccus penangensis</name>
    <dbReference type="NCBI Taxonomy" id="1859475"/>
    <lineage>
        <taxon>Bacteria</taxon>
        <taxon>Bacillati</taxon>
        <taxon>Bacillota</taxon>
        <taxon>Bacilli</taxon>
        <taxon>Lactobacillales</taxon>
        <taxon>Streptococcaceae</taxon>
        <taxon>Floricoccus</taxon>
    </lineage>
</organism>
<accession>A0A9Q5JHJ3</accession>
<gene>
    <name evidence="1" type="ORF">BG262_01765</name>
</gene>
<dbReference type="Pfam" id="PF07997">
    <property type="entry name" value="DUF1694"/>
    <property type="match status" value="1"/>
</dbReference>
<dbReference type="Proteomes" id="UP000177273">
    <property type="component" value="Unassembled WGS sequence"/>
</dbReference>
<name>A0A9Q5JHJ3_9LACT</name>
<keyword evidence="2" id="KW-1185">Reference proteome</keyword>
<dbReference type="RefSeq" id="WP_070787704.1">
    <property type="nucleotide sequence ID" value="NZ_CP075561.1"/>
</dbReference>
<evidence type="ECO:0008006" key="3">
    <source>
        <dbReference type="Google" id="ProtNLM"/>
    </source>
</evidence>
<dbReference type="SUPFAM" id="SSF160515">
    <property type="entry name" value="YueI-like"/>
    <property type="match status" value="1"/>
</dbReference>
<dbReference type="AlphaFoldDB" id="A0A9Q5JHJ3"/>
<dbReference type="PIRSF" id="PIRSF034303">
    <property type="entry name" value="DUF1694"/>
    <property type="match status" value="1"/>
</dbReference>
<dbReference type="InterPro" id="IPR012543">
    <property type="entry name" value="DUF1694"/>
</dbReference>